<feature type="domain" description="F-box" evidence="1">
    <location>
        <begin position="1"/>
        <end position="45"/>
    </location>
</feature>
<dbReference type="SUPFAM" id="SSF81383">
    <property type="entry name" value="F-box domain"/>
    <property type="match status" value="1"/>
</dbReference>
<dbReference type="InterPro" id="IPR032675">
    <property type="entry name" value="LRR_dom_sf"/>
</dbReference>
<accession>A0AAW2GAA0</accession>
<dbReference type="FunFam" id="1.20.1280.50:FF:000005">
    <property type="entry name" value="F-box/LRR-repeat protein 3 isoform X1"/>
    <property type="match status" value="1"/>
</dbReference>
<dbReference type="Proteomes" id="UP001430953">
    <property type="component" value="Unassembled WGS sequence"/>
</dbReference>
<dbReference type="SMART" id="SM00256">
    <property type="entry name" value="FBOX"/>
    <property type="match status" value="1"/>
</dbReference>
<dbReference type="PANTHER" id="PTHR20933">
    <property type="entry name" value="F-BOX ONLY PROTEIN 33"/>
    <property type="match status" value="1"/>
</dbReference>
<dbReference type="EMBL" id="JADYXP020000005">
    <property type="protein sequence ID" value="KAL0124420.1"/>
    <property type="molecule type" value="Genomic_DNA"/>
</dbReference>
<dbReference type="PROSITE" id="PS50181">
    <property type="entry name" value="FBOX"/>
    <property type="match status" value="1"/>
</dbReference>
<dbReference type="GO" id="GO:0031398">
    <property type="term" value="P:positive regulation of protein ubiquitination"/>
    <property type="evidence" value="ECO:0007669"/>
    <property type="project" value="TreeGrafter"/>
</dbReference>
<evidence type="ECO:0000313" key="2">
    <source>
        <dbReference type="EMBL" id="KAL0124420.1"/>
    </source>
</evidence>
<reference evidence="2 3" key="1">
    <citation type="submission" date="2023-03" db="EMBL/GenBank/DDBJ databases">
        <title>High recombination rates correlate with genetic variation in Cardiocondyla obscurior ants.</title>
        <authorList>
            <person name="Errbii M."/>
        </authorList>
    </citation>
    <scope>NUCLEOTIDE SEQUENCE [LARGE SCALE GENOMIC DNA]</scope>
    <source>
        <strain evidence="2">Alpha-2009</strain>
        <tissue evidence="2">Whole body</tissue>
    </source>
</reference>
<keyword evidence="3" id="KW-1185">Reference proteome</keyword>
<protein>
    <recommendedName>
        <fullName evidence="1">F-box domain-containing protein</fullName>
    </recommendedName>
</protein>
<dbReference type="Pfam" id="PF12937">
    <property type="entry name" value="F-box-like"/>
    <property type="match status" value="1"/>
</dbReference>
<evidence type="ECO:0000313" key="3">
    <source>
        <dbReference type="Proteomes" id="UP001430953"/>
    </source>
</evidence>
<proteinExistence type="predicted"/>
<comment type="caution">
    <text evidence="2">The sequence shown here is derived from an EMBL/GenBank/DDBJ whole genome shotgun (WGS) entry which is preliminary data.</text>
</comment>
<dbReference type="InterPro" id="IPR036047">
    <property type="entry name" value="F-box-like_dom_sf"/>
</dbReference>
<dbReference type="AlphaFoldDB" id="A0AAW2GAA0"/>
<organism evidence="2 3">
    <name type="scientific">Cardiocondyla obscurior</name>
    <dbReference type="NCBI Taxonomy" id="286306"/>
    <lineage>
        <taxon>Eukaryota</taxon>
        <taxon>Metazoa</taxon>
        <taxon>Ecdysozoa</taxon>
        <taxon>Arthropoda</taxon>
        <taxon>Hexapoda</taxon>
        <taxon>Insecta</taxon>
        <taxon>Pterygota</taxon>
        <taxon>Neoptera</taxon>
        <taxon>Endopterygota</taxon>
        <taxon>Hymenoptera</taxon>
        <taxon>Apocrita</taxon>
        <taxon>Aculeata</taxon>
        <taxon>Formicoidea</taxon>
        <taxon>Formicidae</taxon>
        <taxon>Myrmicinae</taxon>
        <taxon>Cardiocondyla</taxon>
    </lineage>
</organism>
<dbReference type="Gene3D" id="3.80.10.10">
    <property type="entry name" value="Ribonuclease Inhibitor"/>
    <property type="match status" value="1"/>
</dbReference>
<dbReference type="PANTHER" id="PTHR20933:SF4">
    <property type="entry name" value="F-BOX INVOLVED IN POLYQ PATHOGENESIS, ISOFORM A"/>
    <property type="match status" value="1"/>
</dbReference>
<evidence type="ECO:0000259" key="1">
    <source>
        <dbReference type="PROSITE" id="PS50181"/>
    </source>
</evidence>
<dbReference type="Gene3D" id="1.20.1280.50">
    <property type="match status" value="1"/>
</dbReference>
<name>A0AAW2GAA0_9HYME</name>
<sequence>MWDQLPELILTQIFGYLDRADRASVSYVCRSWNRTLSSPVLWRSLTILIDRDLRGDFSLASEFAVKYGQHMRSLELAFSRPYISPRRIRNKRNNQIEAGADFLGIVHAKDVQLQSLILTNWVLGYKWGNRGTLLCALTNFLRGQRNLEILSLFNADFSVNDVLRLLKTVVKGSGEHLVSLNLCGAFREWQAPHDNPRYLHLLSCFHALTFLKLDYPALSNHALDALANGASKTLKHLYISVRDSDSRQHMVADAAWRNLVLSCSGLTVSYTIVNISHHEDMYYLLLPSIPLAKFHMFSGHVWDQSRSRNFRNTIDLIITQYTNTLVEVTLQLRNNRESLDDLLISMLVRCKRLMRLQYDGIIRNFETLREICQLQTEYKTHFKTIHVKPRYVNIQNRAILNDINYQYDRKMHEQDVDFRIEDPTSILFFY</sequence>
<dbReference type="InterPro" id="IPR001810">
    <property type="entry name" value="F-box_dom"/>
</dbReference>
<gene>
    <name evidence="2" type="ORF">PUN28_006334</name>
</gene>